<evidence type="ECO:0000256" key="4">
    <source>
        <dbReference type="PROSITE-ProRule" id="PRU00782"/>
    </source>
</evidence>
<dbReference type="PANTHER" id="PTHR13140:SF745">
    <property type="entry name" value="UNCONVENTIONAL MYOSIN-VI"/>
    <property type="match status" value="1"/>
</dbReference>
<evidence type="ECO:0000259" key="6">
    <source>
        <dbReference type="PROSITE" id="PS51456"/>
    </source>
</evidence>
<evidence type="ECO:0000256" key="1">
    <source>
        <dbReference type="ARBA" id="ARBA00022741"/>
    </source>
</evidence>
<keyword evidence="4" id="KW-0518">Myosin</keyword>
<feature type="region of interest" description="Actin-binding" evidence="4">
    <location>
        <begin position="68"/>
        <end position="90"/>
    </location>
</feature>
<comment type="caution">
    <text evidence="7">The sequence shown here is derived from an EMBL/GenBank/DDBJ whole genome shotgun (WGS) entry which is preliminary data.</text>
</comment>
<sequence length="333" mass="37678">AQFIEKNNDALHASLEGLIQESKNPFLQGMFASSNLTISEGQAGVHQRRLKKGKLAFISVGSKFKTQLGELMDKLKSTGTNFIRCIKPNQKMIDHNFEAPSIMSQLESSGMTSVLELMQEGFPSRAKFNDLHTMYQKFLPSSMAKMDSRTFCKSLLHALGMNENDYRFGVTRVFFRPGKYAEFDAIMKSDPDNLAAMVAKVKKWLIASRWKKAQWCSLSVINSSPVKNKMLYRKAALVVIQRNVRMHLAQRQHRPRYQGISKIKGLQERLTRMSAIVNQLKKDKESSVSEVQKLQADMTASILKIKLAGPVIDSYAFYSILRLGQAQHPDPGR</sequence>
<dbReference type="SUPFAM" id="SSF52540">
    <property type="entry name" value="P-loop containing nucleoside triphosphate hydrolases"/>
    <property type="match status" value="1"/>
</dbReference>
<keyword evidence="4" id="KW-0505">Motor protein</keyword>
<organism evidence="7 8">
    <name type="scientific">Timema podura</name>
    <name type="common">Walking stick</name>
    <dbReference type="NCBI Taxonomy" id="61482"/>
    <lineage>
        <taxon>Eukaryota</taxon>
        <taxon>Metazoa</taxon>
        <taxon>Ecdysozoa</taxon>
        <taxon>Arthropoda</taxon>
        <taxon>Hexapoda</taxon>
        <taxon>Insecta</taxon>
        <taxon>Pterygota</taxon>
        <taxon>Neoptera</taxon>
        <taxon>Polyneoptera</taxon>
        <taxon>Phasmatodea</taxon>
        <taxon>Timematodea</taxon>
        <taxon>Timematoidea</taxon>
        <taxon>Timematidae</taxon>
        <taxon>Timema</taxon>
    </lineage>
</organism>
<feature type="domain" description="Myosin motor" evidence="6">
    <location>
        <begin position="1"/>
        <end position="188"/>
    </location>
</feature>
<dbReference type="PANTHER" id="PTHR13140">
    <property type="entry name" value="MYOSIN"/>
    <property type="match status" value="1"/>
</dbReference>
<dbReference type="Proteomes" id="UP001153148">
    <property type="component" value="Unassembled WGS sequence"/>
</dbReference>
<dbReference type="Gene3D" id="1.20.58.530">
    <property type="match status" value="1"/>
</dbReference>
<feature type="coiled-coil region" evidence="5">
    <location>
        <begin position="263"/>
        <end position="297"/>
    </location>
</feature>
<evidence type="ECO:0000256" key="2">
    <source>
        <dbReference type="ARBA" id="ARBA00022840"/>
    </source>
</evidence>
<dbReference type="InterPro" id="IPR001609">
    <property type="entry name" value="Myosin_head_motor_dom-like"/>
</dbReference>
<evidence type="ECO:0000313" key="7">
    <source>
        <dbReference type="EMBL" id="CAG2059105.1"/>
    </source>
</evidence>
<evidence type="ECO:0000313" key="8">
    <source>
        <dbReference type="Proteomes" id="UP001153148"/>
    </source>
</evidence>
<dbReference type="EMBL" id="CAJPIN010008713">
    <property type="protein sequence ID" value="CAG2059105.1"/>
    <property type="molecule type" value="Genomic_DNA"/>
</dbReference>
<comment type="caution">
    <text evidence="4">Lacks conserved residue(s) required for the propagation of feature annotation.</text>
</comment>
<dbReference type="Pfam" id="PF00063">
    <property type="entry name" value="Myosin_head"/>
    <property type="match status" value="1"/>
</dbReference>
<evidence type="ECO:0000256" key="5">
    <source>
        <dbReference type="SAM" id="Coils"/>
    </source>
</evidence>
<keyword evidence="3 4" id="KW-0009">Actin-binding</keyword>
<evidence type="ECO:0000256" key="3">
    <source>
        <dbReference type="ARBA" id="ARBA00023203"/>
    </source>
</evidence>
<name>A0ABN7NZT3_TIMPD</name>
<gene>
    <name evidence="7" type="ORF">TPAB3V08_LOCUS6071</name>
</gene>
<dbReference type="PROSITE" id="PS51456">
    <property type="entry name" value="MYOSIN_MOTOR"/>
    <property type="match status" value="1"/>
</dbReference>
<dbReference type="InterPro" id="IPR049016">
    <property type="entry name" value="MYO6_lever"/>
</dbReference>
<reference evidence="7" key="1">
    <citation type="submission" date="2021-03" db="EMBL/GenBank/DDBJ databases">
        <authorList>
            <person name="Tran Van P."/>
        </authorList>
    </citation>
    <scope>NUCLEOTIDE SEQUENCE</scope>
</reference>
<dbReference type="Gene3D" id="3.30.70.1590">
    <property type="match status" value="1"/>
</dbReference>
<dbReference type="InterPro" id="IPR027417">
    <property type="entry name" value="P-loop_NTPase"/>
</dbReference>
<keyword evidence="8" id="KW-1185">Reference proteome</keyword>
<proteinExistence type="inferred from homology"/>
<protein>
    <recommendedName>
        <fullName evidence="6">Myosin motor domain-containing protein</fullName>
    </recommendedName>
</protein>
<feature type="non-terminal residue" evidence="7">
    <location>
        <position position="1"/>
    </location>
</feature>
<dbReference type="Gene3D" id="6.10.220.10">
    <property type="match status" value="1"/>
</dbReference>
<accession>A0ABN7NZT3</accession>
<keyword evidence="2" id="KW-0067">ATP-binding</keyword>
<dbReference type="Pfam" id="PF21521">
    <property type="entry name" value="MYO6_lever"/>
    <property type="match status" value="1"/>
</dbReference>
<dbReference type="SMART" id="SM00242">
    <property type="entry name" value="MYSc"/>
    <property type="match status" value="1"/>
</dbReference>
<keyword evidence="1" id="KW-0547">Nucleotide-binding</keyword>
<dbReference type="CDD" id="cd21759">
    <property type="entry name" value="CBD_MYO6-like"/>
    <property type="match status" value="1"/>
</dbReference>
<comment type="similarity">
    <text evidence="4">Belongs to the TRAFAC class myosin-kinesin ATPase superfamily. Myosin family.</text>
</comment>
<dbReference type="PROSITE" id="PS50096">
    <property type="entry name" value="IQ"/>
    <property type="match status" value="1"/>
</dbReference>
<keyword evidence="5" id="KW-0175">Coiled coil</keyword>